<dbReference type="PANTHER" id="PTHR35527:SF2">
    <property type="entry name" value="HYDROLASE"/>
    <property type="match status" value="1"/>
</dbReference>
<keyword evidence="2 5" id="KW-0378">Hydrolase</keyword>
<dbReference type="SUPFAM" id="SSF56235">
    <property type="entry name" value="N-terminal nucleophile aminohydrolases (Ntn hydrolases)"/>
    <property type="match status" value="1"/>
</dbReference>
<feature type="chain" id="PRO_5030678331" evidence="3">
    <location>
        <begin position="33"/>
        <end position="355"/>
    </location>
</feature>
<name>A0A7W8AKZ3_9HYPH</name>
<dbReference type="Proteomes" id="UP000531231">
    <property type="component" value="Unassembled WGS sequence"/>
</dbReference>
<dbReference type="InterPro" id="IPR052193">
    <property type="entry name" value="Peptidase_C59"/>
</dbReference>
<evidence type="ECO:0000259" key="4">
    <source>
        <dbReference type="Pfam" id="PF02275"/>
    </source>
</evidence>
<evidence type="ECO:0000313" key="6">
    <source>
        <dbReference type="Proteomes" id="UP000531231"/>
    </source>
</evidence>
<dbReference type="EC" id="3.5.1.24" evidence="5"/>
<evidence type="ECO:0000313" key="5">
    <source>
        <dbReference type="EMBL" id="MBB5092210.1"/>
    </source>
</evidence>
<dbReference type="Pfam" id="PF02275">
    <property type="entry name" value="CBAH"/>
    <property type="match status" value="1"/>
</dbReference>
<accession>A0A7W8AKZ3</accession>
<evidence type="ECO:0000256" key="2">
    <source>
        <dbReference type="ARBA" id="ARBA00022801"/>
    </source>
</evidence>
<dbReference type="EMBL" id="JACHIL010000005">
    <property type="protein sequence ID" value="MBB5092210.1"/>
    <property type="molecule type" value="Genomic_DNA"/>
</dbReference>
<keyword evidence="6" id="KW-1185">Reference proteome</keyword>
<feature type="domain" description="Choloylglycine hydrolase/NAAA C-terminal" evidence="4">
    <location>
        <begin position="33"/>
        <end position="325"/>
    </location>
</feature>
<dbReference type="AlphaFoldDB" id="A0A7W8AKZ3"/>
<dbReference type="PANTHER" id="PTHR35527">
    <property type="entry name" value="CHOLOYLGLYCINE HYDROLASE"/>
    <property type="match status" value="1"/>
</dbReference>
<dbReference type="InterPro" id="IPR029055">
    <property type="entry name" value="Ntn_hydrolases_N"/>
</dbReference>
<organism evidence="5 6">
    <name type="scientific">Pseudochrobactrum saccharolyticum</name>
    <dbReference type="NCBI Taxonomy" id="354352"/>
    <lineage>
        <taxon>Bacteria</taxon>
        <taxon>Pseudomonadati</taxon>
        <taxon>Pseudomonadota</taxon>
        <taxon>Alphaproteobacteria</taxon>
        <taxon>Hyphomicrobiales</taxon>
        <taxon>Brucellaceae</taxon>
        <taxon>Pseudochrobactrum</taxon>
    </lineage>
</organism>
<proteinExistence type="inferred from homology"/>
<comment type="similarity">
    <text evidence="1">Belongs to the peptidase C59 family.</text>
</comment>
<feature type="signal peptide" evidence="3">
    <location>
        <begin position="1"/>
        <end position="32"/>
    </location>
</feature>
<reference evidence="5 6" key="1">
    <citation type="submission" date="2020-08" db="EMBL/GenBank/DDBJ databases">
        <title>Genomic Encyclopedia of Type Strains, Phase IV (KMG-IV): sequencing the most valuable type-strain genomes for metagenomic binning, comparative biology and taxonomic classification.</title>
        <authorList>
            <person name="Goeker M."/>
        </authorList>
    </citation>
    <scope>NUCLEOTIDE SEQUENCE [LARGE SCALE GENOMIC DNA]</scope>
    <source>
        <strain evidence="5 6">DSM 25620</strain>
    </source>
</reference>
<keyword evidence="3" id="KW-0732">Signal</keyword>
<protein>
    <submittedName>
        <fullName evidence="5">Choloylglycine hydrolase</fullName>
        <ecNumber evidence="5">3.5.1.24</ecNumber>
    </submittedName>
</protein>
<dbReference type="CDD" id="cd01902">
    <property type="entry name" value="Ntn_CGH"/>
    <property type="match status" value="1"/>
</dbReference>
<dbReference type="GO" id="GO:0045302">
    <property type="term" value="F:choloylglycine hydrolase activity"/>
    <property type="evidence" value="ECO:0007669"/>
    <property type="project" value="UniProtKB-EC"/>
</dbReference>
<sequence length="355" mass="38978">MKKTFCKVLSSSIAIATAIVPFSLFPAFNAEACTRLLWNNKVGVVVGRTTDWPATTEPVINVFPRGISRNGGQLDHKTVVAKNPLKWTSKYGSMVTTMFGVGTVDGFNERGLGAHLLYLTSTDFGTRDTSKPGLQAALWAQYALDSAATVSEALMLLDKIQPVMVEVNGGTKATVHLALEDAAGDSAIVEYINGKAVVYHNPDYRVVTNDPSYDKQLALLKKLDFSNASRETPLPGNVSPTDRFQRASYYLRTIPEPKTDHEAVSTMLSVARNVSVPFGAPYKDSGQYNTEYRTVSNLAKKRYYFEMTTSLNVVWADLNKFNLAKGAPVMFLKPDNFNLSGDVTAKFQKVKQASF</sequence>
<dbReference type="InterPro" id="IPR029132">
    <property type="entry name" value="CBAH/NAAA_C"/>
</dbReference>
<evidence type="ECO:0000256" key="1">
    <source>
        <dbReference type="ARBA" id="ARBA00006625"/>
    </source>
</evidence>
<evidence type="ECO:0000256" key="3">
    <source>
        <dbReference type="SAM" id="SignalP"/>
    </source>
</evidence>
<dbReference type="Gene3D" id="3.60.60.10">
    <property type="entry name" value="Penicillin V Acylase, Chain A"/>
    <property type="match status" value="1"/>
</dbReference>
<dbReference type="RefSeq" id="WP_151160128.1">
    <property type="nucleotide sequence ID" value="NZ_JACHIL010000005.1"/>
</dbReference>
<gene>
    <name evidence="5" type="ORF">HNQ68_002764</name>
</gene>
<comment type="caution">
    <text evidence="5">The sequence shown here is derived from an EMBL/GenBank/DDBJ whole genome shotgun (WGS) entry which is preliminary data.</text>
</comment>